<reference evidence="6 7" key="1">
    <citation type="submission" date="2015-11" db="EMBL/GenBank/DDBJ databases">
        <title>Genomes and virulence difference between two physiological races of Phytophthora nicotianae.</title>
        <authorList>
            <person name="Liu H."/>
            <person name="Ma X."/>
            <person name="Yu H."/>
            <person name="Fang D."/>
            <person name="Li Y."/>
            <person name="Wang X."/>
            <person name="Wang W."/>
            <person name="Dong Y."/>
            <person name="Xiao B."/>
        </authorList>
    </citation>
    <scope>NUCLEOTIDE SEQUENCE [LARGE SCALE GENOMIC DNA]</scope>
    <source>
        <strain evidence="7">race 0</strain>
    </source>
</reference>
<keyword evidence="1" id="KW-0677">Repeat</keyword>
<feature type="domain" description="K Homology" evidence="5">
    <location>
        <begin position="621"/>
        <end position="690"/>
    </location>
</feature>
<evidence type="ECO:0000256" key="4">
    <source>
        <dbReference type="SAM" id="MobiDB-lite"/>
    </source>
</evidence>
<dbReference type="STRING" id="4790.A0A0W8CHP6"/>
<feature type="domain" description="K Homology" evidence="5">
    <location>
        <begin position="541"/>
        <end position="620"/>
    </location>
</feature>
<comment type="caution">
    <text evidence="6">The sequence shown here is derived from an EMBL/GenBank/DDBJ whole genome shotgun (WGS) entry which is preliminary data.</text>
</comment>
<dbReference type="OrthoDB" id="10027144at2759"/>
<evidence type="ECO:0000259" key="5">
    <source>
        <dbReference type="SMART" id="SM00322"/>
    </source>
</evidence>
<dbReference type="EMBL" id="LNFO01003155">
    <property type="protein sequence ID" value="KUF83631.1"/>
    <property type="molecule type" value="Genomic_DNA"/>
</dbReference>
<dbReference type="SUPFAM" id="SSF54791">
    <property type="entry name" value="Eukaryotic type KH-domain (KH-domain type I)"/>
    <property type="match status" value="7"/>
</dbReference>
<feature type="domain" description="K Homology" evidence="5">
    <location>
        <begin position="322"/>
        <end position="385"/>
    </location>
</feature>
<feature type="domain" description="K Homology" evidence="5">
    <location>
        <begin position="257"/>
        <end position="321"/>
    </location>
</feature>
<feature type="domain" description="K Homology" evidence="5">
    <location>
        <begin position="474"/>
        <end position="540"/>
    </location>
</feature>
<name>A0A0W8CHP6_PHYNI</name>
<feature type="compositionally biased region" description="Basic and acidic residues" evidence="4">
    <location>
        <begin position="1242"/>
        <end position="1252"/>
    </location>
</feature>
<feature type="domain" description="K Homology" evidence="5">
    <location>
        <begin position="691"/>
        <end position="758"/>
    </location>
</feature>
<evidence type="ECO:0000256" key="1">
    <source>
        <dbReference type="ARBA" id="ARBA00022737"/>
    </source>
</evidence>
<protein>
    <submittedName>
        <fullName evidence="6">Far upstream element-binding protein 1</fullName>
    </submittedName>
</protein>
<gene>
    <name evidence="6" type="ORF">AM587_10003929</name>
</gene>
<dbReference type="Proteomes" id="UP000052943">
    <property type="component" value="Unassembled WGS sequence"/>
</dbReference>
<evidence type="ECO:0000313" key="6">
    <source>
        <dbReference type="EMBL" id="KUF83631.1"/>
    </source>
</evidence>
<keyword evidence="2" id="KW-0694">RNA-binding</keyword>
<dbReference type="InterPro" id="IPR004088">
    <property type="entry name" value="KH_dom_type_1"/>
</dbReference>
<evidence type="ECO:0000256" key="2">
    <source>
        <dbReference type="PROSITE-ProRule" id="PRU00117"/>
    </source>
</evidence>
<feature type="domain" description="K Homology" evidence="5">
    <location>
        <begin position="851"/>
        <end position="931"/>
    </location>
</feature>
<dbReference type="CDD" id="cd00105">
    <property type="entry name" value="KH-I"/>
    <property type="match status" value="5"/>
</dbReference>
<feature type="domain" description="K Homology" evidence="5">
    <location>
        <begin position="191"/>
        <end position="256"/>
    </location>
</feature>
<evidence type="ECO:0000313" key="7">
    <source>
        <dbReference type="Proteomes" id="UP000052943"/>
    </source>
</evidence>
<dbReference type="InterPro" id="IPR004087">
    <property type="entry name" value="KH_dom"/>
</dbReference>
<feature type="compositionally biased region" description="Basic and acidic residues" evidence="4">
    <location>
        <begin position="98"/>
        <end position="111"/>
    </location>
</feature>
<sequence>MTKIAAYKSQFISTAAVYVSSILIIREKDPALPKCPLCPARLSAMSTLSDAEMLQQMQQRLESVTAAKAANAAAGKQLDEKLRVAFKNPPRRPNMSAERLKEEMEQKEWHRNTTSMSAGDERVLLRELQQLKDKLAQQEACEEFQAMIDRTRQERQERFEQHKEYEATLQQLQQGIRKLKLAAHINKPVVDFVTVEVTVPADKMGAVIGKQFAHVHQMEKECCAMIEVDNKLNTVKITSAPEQVQAAKVAIEDITLATTHSIGLHPDSVKVLMFQQAKHLHELEKSLKLKIDISRTDGILTVQASPDKAKQLKKAINDLTAGKVDILLPSEVVPKLIGKKGETINQLMEDTGALVDIDKVTNNVRLVGTKESVASAEKFVRELINEQSQREKNFTPEDRDLFKGPEFSKYKFEFFAEFLMADKAKQLRLLRTDAAEARIKVFKKERRIHVLGNKKQIDAMDDALRERLKEFEQHHWVHEVVDNHLLSLIIGKKGSKIKEIESEGKEGNVRIDIQDTYVCVFGDDDEAIGNAKAKIMEIVDNNQRSVFVTSRYLIAVLMASKREKLSEIEANSGCKLHLPPPPREGAARSSDSESDQIKISLTGSLESIHKAKEQLEELDEAHHVRYLPLDDDEIPTVIGKKGETVSELESKSGAKVRVLRGTGGQPSELEMIGTEEQLKTVQEAVDELLQTQNRQLLQLDAFATGCLIGKKGERIKSMRLAHPEATLDAFPNRGQVRVKAASSEALKACVDDVLKTLQETHVVESVHVPRQEQQSNAGLPRGVAGPVPANFTTLLEKHEAIAMRLQELEAEGGEGMRVSIQDDGKVAKIRGPAMGIGKIKKFLEMLVSPDSHFVETIPLPSISFASALEVKGEAAKLNDNALRICKQTGCELRIKRSPAASGATEEGTIRIEGTNASQVYEAKAEVETVLQFYFTDCFQTLEDLPPSIATRMYELLPTLRAKYNVVFSLPTKTSLKVFADSKKNAQEITQQLKKDVEAWKKQHVELPIAGWLVPILVGRNGETIKKISTDSNARLDVSTPSPSGSRHDDRVLTISSRDNEAIKLATEKVQELLTHNKNMSSVVDVSKSKLDVALSVKKDAAKGIQFHVIDGEKKGELQVVVYGEDHDERERIVEKIEHLLEIFVVETIALPTTVSPAFASSMVGSLIGKSGANIRALQKQFSDVMIDIRRSDNSITLKGPTDEVAKVRTVMEDKIQELLRNEEEFQQRRSSRYQQETEEQEEDKKSSARDAEVSDENSQPNTQQQRMPPKRVGPVGGTPAMGEVKLTKNQRRRMRKRAENEKSDVLSMLVGNGQGDSTTTTTTTVKTVTSNGATTTSTTTTTKGSNGGYYHSSSGYSLRL</sequence>
<feature type="compositionally biased region" description="Polar residues" evidence="4">
    <location>
        <begin position="1256"/>
        <end position="1266"/>
    </location>
</feature>
<dbReference type="PROSITE" id="PS50084">
    <property type="entry name" value="KH_TYPE_1"/>
    <property type="match status" value="6"/>
</dbReference>
<organism evidence="6 7">
    <name type="scientific">Phytophthora nicotianae</name>
    <name type="common">Potato buckeye rot agent</name>
    <name type="synonym">Phytophthora parasitica</name>
    <dbReference type="NCBI Taxonomy" id="4792"/>
    <lineage>
        <taxon>Eukaryota</taxon>
        <taxon>Sar</taxon>
        <taxon>Stramenopiles</taxon>
        <taxon>Oomycota</taxon>
        <taxon>Peronosporomycetes</taxon>
        <taxon>Peronosporales</taxon>
        <taxon>Peronosporaceae</taxon>
        <taxon>Phytophthora</taxon>
    </lineage>
</organism>
<feature type="region of interest" description="Disordered" evidence="4">
    <location>
        <begin position="1221"/>
        <end position="1303"/>
    </location>
</feature>
<feature type="domain" description="K Homology" evidence="5">
    <location>
        <begin position="1000"/>
        <end position="1074"/>
    </location>
</feature>
<proteinExistence type="predicted"/>
<feature type="coiled-coil region" evidence="3">
    <location>
        <begin position="121"/>
        <end position="182"/>
    </location>
</feature>
<accession>A0A0W8CHP6</accession>
<dbReference type="Pfam" id="PF00013">
    <property type="entry name" value="KH_1"/>
    <property type="match status" value="7"/>
</dbReference>
<keyword evidence="3" id="KW-0175">Coiled coil</keyword>
<dbReference type="Gene3D" id="3.30.1370.10">
    <property type="entry name" value="K Homology domain, type 1"/>
    <property type="match status" value="8"/>
</dbReference>
<feature type="domain" description="K Homology" evidence="5">
    <location>
        <begin position="1142"/>
        <end position="1216"/>
    </location>
</feature>
<feature type="region of interest" description="Disordered" evidence="4">
    <location>
        <begin position="573"/>
        <end position="596"/>
    </location>
</feature>
<dbReference type="PANTHER" id="PTHR10288">
    <property type="entry name" value="KH DOMAIN CONTAINING RNA BINDING PROTEIN"/>
    <property type="match status" value="1"/>
</dbReference>
<feature type="region of interest" description="Disordered" evidence="4">
    <location>
        <begin position="88"/>
        <end position="115"/>
    </location>
</feature>
<evidence type="ECO:0000256" key="3">
    <source>
        <dbReference type="SAM" id="Coils"/>
    </source>
</evidence>
<dbReference type="GO" id="GO:0003723">
    <property type="term" value="F:RNA binding"/>
    <property type="evidence" value="ECO:0007669"/>
    <property type="project" value="UniProtKB-UniRule"/>
</dbReference>
<dbReference type="SMART" id="SM00322">
    <property type="entry name" value="KH"/>
    <property type="match status" value="10"/>
</dbReference>
<feature type="region of interest" description="Disordered" evidence="4">
    <location>
        <begin position="1332"/>
        <end position="1360"/>
    </location>
</feature>
<dbReference type="InterPro" id="IPR036612">
    <property type="entry name" value="KH_dom_type_1_sf"/>
</dbReference>